<organism evidence="1 2">
    <name type="scientific">Olea europaea subsp. europaea</name>
    <dbReference type="NCBI Taxonomy" id="158383"/>
    <lineage>
        <taxon>Eukaryota</taxon>
        <taxon>Viridiplantae</taxon>
        <taxon>Streptophyta</taxon>
        <taxon>Embryophyta</taxon>
        <taxon>Tracheophyta</taxon>
        <taxon>Spermatophyta</taxon>
        <taxon>Magnoliopsida</taxon>
        <taxon>eudicotyledons</taxon>
        <taxon>Gunneridae</taxon>
        <taxon>Pentapetalae</taxon>
        <taxon>asterids</taxon>
        <taxon>lamiids</taxon>
        <taxon>Lamiales</taxon>
        <taxon>Oleaceae</taxon>
        <taxon>Oleeae</taxon>
        <taxon>Olea</taxon>
    </lineage>
</organism>
<protein>
    <submittedName>
        <fullName evidence="1">Signal recognition particle 54 kDa 2</fullName>
    </submittedName>
</protein>
<dbReference type="Proteomes" id="UP000594638">
    <property type="component" value="Unassembled WGS sequence"/>
</dbReference>
<gene>
    <name evidence="1" type="ORF">OLEA9_A025694</name>
</gene>
<name>A0A8S0SNE2_OLEEU</name>
<dbReference type="PANTHER" id="PTHR11564:SF5">
    <property type="entry name" value="SIGNAL RECOGNITION PARTICLE SUBUNIT SRP54"/>
    <property type="match status" value="1"/>
</dbReference>
<dbReference type="GO" id="GO:0030942">
    <property type="term" value="F:endoplasmic reticulum signal peptide binding"/>
    <property type="evidence" value="ECO:0007669"/>
    <property type="project" value="TreeGrafter"/>
</dbReference>
<dbReference type="GO" id="GO:0005829">
    <property type="term" value="C:cytosol"/>
    <property type="evidence" value="ECO:0007669"/>
    <property type="project" value="TreeGrafter"/>
</dbReference>
<dbReference type="Gene3D" id="1.10.260.30">
    <property type="entry name" value="Signal recognition particle, SRP54 subunit, M-domain"/>
    <property type="match status" value="1"/>
</dbReference>
<dbReference type="GO" id="GO:0008312">
    <property type="term" value="F:7S RNA binding"/>
    <property type="evidence" value="ECO:0007669"/>
    <property type="project" value="InterPro"/>
</dbReference>
<dbReference type="InterPro" id="IPR022941">
    <property type="entry name" value="SRP54"/>
</dbReference>
<dbReference type="GO" id="GO:0003924">
    <property type="term" value="F:GTPase activity"/>
    <property type="evidence" value="ECO:0007669"/>
    <property type="project" value="InterPro"/>
</dbReference>
<dbReference type="PANTHER" id="PTHR11564">
    <property type="entry name" value="SIGNAL RECOGNITION PARTICLE 54K PROTEIN SRP54"/>
    <property type="match status" value="1"/>
</dbReference>
<proteinExistence type="predicted"/>
<comment type="caution">
    <text evidence="1">The sequence shown here is derived from an EMBL/GenBank/DDBJ whole genome shotgun (WGS) entry which is preliminary data.</text>
</comment>
<dbReference type="EMBL" id="CACTIH010005474">
    <property type="protein sequence ID" value="CAA2994457.1"/>
    <property type="molecule type" value="Genomic_DNA"/>
</dbReference>
<reference evidence="1 2" key="1">
    <citation type="submission" date="2019-12" db="EMBL/GenBank/DDBJ databases">
        <authorList>
            <person name="Alioto T."/>
            <person name="Alioto T."/>
            <person name="Gomez Garrido J."/>
        </authorList>
    </citation>
    <scope>NUCLEOTIDE SEQUENCE [LARGE SCALE GENOMIC DNA]</scope>
</reference>
<dbReference type="OrthoDB" id="1724187at2759"/>
<dbReference type="SUPFAM" id="SSF47446">
    <property type="entry name" value="Signal peptide-binding domain"/>
    <property type="match status" value="1"/>
</dbReference>
<dbReference type="AlphaFoldDB" id="A0A8S0SNE2"/>
<dbReference type="GO" id="GO:0005786">
    <property type="term" value="C:signal recognition particle, endoplasmic reticulum targeting"/>
    <property type="evidence" value="ECO:0007669"/>
    <property type="project" value="TreeGrafter"/>
</dbReference>
<evidence type="ECO:0000313" key="1">
    <source>
        <dbReference type="EMBL" id="CAA2994457.1"/>
    </source>
</evidence>
<dbReference type="Gramene" id="OE9A025694T1">
    <property type="protein sequence ID" value="OE9A025694C1"/>
    <property type="gene ID" value="OE9A025694"/>
</dbReference>
<keyword evidence="2" id="KW-1185">Reference proteome</keyword>
<dbReference type="GO" id="GO:0005525">
    <property type="term" value="F:GTP binding"/>
    <property type="evidence" value="ECO:0007669"/>
    <property type="project" value="InterPro"/>
</dbReference>
<sequence length="103" mass="11748">MNEFEVFDAKPFVSRLLGMCDLSGFMDKVHEVIPKDQQTKFLEKLEEGKFTLRIMFEYVQHILQMGPIGQVPEPPGVRLKREGLNALHPIVLVLGIVTGRLEL</sequence>
<dbReference type="InterPro" id="IPR036891">
    <property type="entry name" value="Signal_recog_part_SRP54_M_sf"/>
</dbReference>
<dbReference type="GO" id="GO:0006616">
    <property type="term" value="P:SRP-dependent cotranslational protein targeting to membrane, translocation"/>
    <property type="evidence" value="ECO:0007669"/>
    <property type="project" value="TreeGrafter"/>
</dbReference>
<evidence type="ECO:0000313" key="2">
    <source>
        <dbReference type="Proteomes" id="UP000594638"/>
    </source>
</evidence>
<accession>A0A8S0SNE2</accession>